<dbReference type="InterPro" id="IPR032179">
    <property type="entry name" value="Cry22Aa_Ig-like"/>
</dbReference>
<dbReference type="OrthoDB" id="1726259at2"/>
<evidence type="ECO:0000256" key="3">
    <source>
        <dbReference type="ARBA" id="ARBA00022729"/>
    </source>
</evidence>
<evidence type="ECO:0000256" key="1">
    <source>
        <dbReference type="ARBA" id="ARBA00004613"/>
    </source>
</evidence>
<dbReference type="EMBL" id="JWHR01000150">
    <property type="protein sequence ID" value="KHS55760.1"/>
    <property type="molecule type" value="Genomic_DNA"/>
</dbReference>
<dbReference type="Pfam" id="PF17210">
    <property type="entry name" value="SdrD_B"/>
    <property type="match status" value="1"/>
</dbReference>
<feature type="domain" description="SD-repeat containing protein B" evidence="6">
    <location>
        <begin position="817"/>
        <end position="930"/>
    </location>
</feature>
<sequence length="1102" mass="120057">MPQITKSVNKTRVHGDETFIYTFNVSYSGLTEPTVQGKLTDFFPTKIIPTLPQASGYIKNITQAPVAGGTLVTFDFGEIPTGTSISFQAACKFGPGRVNNDSFTNSADLYADNVIVNTGVAQTVTLTLTEDFRLNKSVQGSSLVRPGDIVTFSLYILNYGDSGAEISDVVITDTLPNGLTPDLSFIPIGNDASELGYNDPTYNGRTGSWNDRTLTFTLPSFKGNGYSITFKAIVDMDVVPGKEIINTANWKVNSIVRDGESVKLRVFNQSDIFAFEKDATRTGTVGTPITYGLVNTNQDNKAHTNYQIIDTLPEEVDITKLRFQSNSIGLPSYSIFISLSSSPDTFISILKNSSDNTDLIDLTPFITAGTNVSKIKITAPTLNNVSSSHTLQLYGVINKKAQSKLGQTIINTAIASADGITESTSAGTVLNGASDLQVSKGIIPDQPAYAPLDEFEYVLISEPLNTITINPIFADLLPTDVFYVPDSEYFIYQDGITGITYDSRNPGFPVPLPTKEVLENYKNTGRTLLRWSFDNFTIALDTNLQVYFKAFIKITSNNTIVNNAYVGNPGDDVFFVYNAIEDTNDYDGDGITDEFISSSSTTSLVLLSSEFVIKKLVKGDLDLDYSSLGNVTPGGNIDYQYYITNNQDVNLKDIQLVDILPYVGDTGLILTSTPRGSQFEVYPTAIVTAEIINVLGESVESNPEISIEYSTSNNPIRFDQKGNQIGTGTWSIVPPTDFTTIRAVKVTTKSNVLLKPYERLIVHIQAKAPVDVPVNKIAYNSFAVKANQVKSDGSTEPLLPTEPNKVGVQTLHHSKSSIGGFVWEDLNGNGIYDEYEPGVNGITVELYDYSIKLISSTVTSNNYNGKPGYYLFTNLNAGKYYVKFRPYGDYKLTIQQASSLDGSKPNKTTGLTDIIYLGSNESKLDIDAGVFTILCPPPTINASNKCIRVGDPFNPLDGVSATDCRGNQLTATVVSNNVNNQVPGTYTVIYSATDCYGRKTTKTIYVKVCPTGPYELSISNLIQSVALEQAGIRNILNAESLKLRKIVANGTAEQMLCAQESVNDMIKTLTNLELVLLNKVDIFSCQLCDDCCAEDGDCPSYK</sequence>
<evidence type="ECO:0000259" key="5">
    <source>
        <dbReference type="Pfam" id="PF16403"/>
    </source>
</evidence>
<dbReference type="InterPro" id="IPR001434">
    <property type="entry name" value="OmcB-like_DUF11"/>
</dbReference>
<evidence type="ECO:0000259" key="6">
    <source>
        <dbReference type="Pfam" id="PF17210"/>
    </source>
</evidence>
<dbReference type="InterPro" id="IPR058705">
    <property type="entry name" value="A_ENA"/>
</dbReference>
<dbReference type="Gene3D" id="2.60.40.10">
    <property type="entry name" value="Immunoglobulins"/>
    <property type="match status" value="2"/>
</dbReference>
<evidence type="ECO:0000313" key="7">
    <source>
        <dbReference type="EMBL" id="KHS55760.1"/>
    </source>
</evidence>
<organism evidence="7 8">
    <name type="scientific">Terrisporobacter othiniensis</name>
    <dbReference type="NCBI Taxonomy" id="1577792"/>
    <lineage>
        <taxon>Bacteria</taxon>
        <taxon>Bacillati</taxon>
        <taxon>Bacillota</taxon>
        <taxon>Clostridia</taxon>
        <taxon>Peptostreptococcales</taxon>
        <taxon>Peptostreptococcaceae</taxon>
        <taxon>Terrisporobacter</taxon>
    </lineage>
</organism>
<feature type="domain" description="Pesticidal crystal protein Cry22Aa Ig-like" evidence="5">
    <location>
        <begin position="946"/>
        <end position="1008"/>
    </location>
</feature>
<dbReference type="Gene3D" id="2.60.40.740">
    <property type="match status" value="1"/>
</dbReference>
<evidence type="ECO:0000313" key="8">
    <source>
        <dbReference type="Proteomes" id="UP000031189"/>
    </source>
</evidence>
<keyword evidence="8" id="KW-1185">Reference proteome</keyword>
<dbReference type="Pfam" id="PF26595">
    <property type="entry name" value="A_ENA"/>
    <property type="match status" value="1"/>
</dbReference>
<dbReference type="NCBIfam" id="TIGR01451">
    <property type="entry name" value="B_ant_repeat"/>
    <property type="match status" value="1"/>
</dbReference>
<dbReference type="InterPro" id="IPR013783">
    <property type="entry name" value="Ig-like_fold"/>
</dbReference>
<dbReference type="STRING" id="1577792.QX51_17585"/>
<name>A0A0B3WMJ7_9FIRM</name>
<dbReference type="Proteomes" id="UP000031189">
    <property type="component" value="Unassembled WGS sequence"/>
</dbReference>
<gene>
    <name evidence="7" type="ORF">QX51_17585</name>
</gene>
<accession>A0A0B3WMJ7</accession>
<reference evidence="7 8" key="1">
    <citation type="submission" date="2014-12" db="EMBL/GenBank/DDBJ databases">
        <title>Draft genome sequence of Terrisporobacter sp. 08-306576, isolated from the blood culture of a bacteremia patient.</title>
        <authorList>
            <person name="Lund L.C."/>
            <person name="Sydenham T.V."/>
            <person name="Hogh S.V."/>
            <person name="Skov M.N."/>
            <person name="Kemp M."/>
            <person name="Justesen U.S."/>
        </authorList>
    </citation>
    <scope>NUCLEOTIDE SEQUENCE [LARGE SCALE GENOMIC DNA]</scope>
    <source>
        <strain evidence="7 8">08-306576</strain>
    </source>
</reference>
<dbReference type="Pfam" id="PF01345">
    <property type="entry name" value="DUF11"/>
    <property type="match status" value="1"/>
</dbReference>
<comment type="subcellular location">
    <subcellularLocation>
        <location evidence="1">Secreted</location>
    </subcellularLocation>
</comment>
<dbReference type="InterPro" id="IPR033764">
    <property type="entry name" value="Sdr_B"/>
</dbReference>
<dbReference type="RefSeq" id="WP_039681204.1">
    <property type="nucleotide sequence ID" value="NZ_JWHR01000150.1"/>
</dbReference>
<comment type="caution">
    <text evidence="7">The sequence shown here is derived from an EMBL/GenBank/DDBJ whole genome shotgun (WGS) entry which is preliminary data.</text>
</comment>
<feature type="domain" description="DUF11" evidence="4">
    <location>
        <begin position="131"/>
        <end position="250"/>
    </location>
</feature>
<dbReference type="AlphaFoldDB" id="A0A0B3WMJ7"/>
<dbReference type="SUPFAM" id="SSF117074">
    <property type="entry name" value="Hypothetical protein PA1324"/>
    <property type="match status" value="1"/>
</dbReference>
<dbReference type="GO" id="GO:0005576">
    <property type="term" value="C:extracellular region"/>
    <property type="evidence" value="ECO:0007669"/>
    <property type="project" value="UniProtKB-SubCell"/>
</dbReference>
<dbReference type="InterPro" id="IPR047589">
    <property type="entry name" value="DUF11_rpt"/>
</dbReference>
<keyword evidence="2" id="KW-0964">Secreted</keyword>
<protein>
    <recommendedName>
        <fullName evidence="9">SD-repeat containing protein B domain-containing protein</fullName>
    </recommendedName>
</protein>
<evidence type="ECO:0000259" key="4">
    <source>
        <dbReference type="Pfam" id="PF01345"/>
    </source>
</evidence>
<keyword evidence="3" id="KW-0732">Signal</keyword>
<proteinExistence type="predicted"/>
<evidence type="ECO:0000256" key="2">
    <source>
        <dbReference type="ARBA" id="ARBA00022525"/>
    </source>
</evidence>
<dbReference type="Pfam" id="PF16403">
    <property type="entry name" value="Bact_surface_Ig-like"/>
    <property type="match status" value="1"/>
</dbReference>
<evidence type="ECO:0008006" key="9">
    <source>
        <dbReference type="Google" id="ProtNLM"/>
    </source>
</evidence>